<proteinExistence type="predicted"/>
<evidence type="ECO:0000313" key="2">
    <source>
        <dbReference type="Proteomes" id="UP000719412"/>
    </source>
</evidence>
<dbReference type="AlphaFoldDB" id="A0A8J6HDP3"/>
<reference evidence="1" key="1">
    <citation type="journal article" date="2020" name="J Insects Food Feed">
        <title>The yellow mealworm (Tenebrio molitor) genome: a resource for the emerging insects as food and feed industry.</title>
        <authorList>
            <person name="Eriksson T."/>
            <person name="Andere A."/>
            <person name="Kelstrup H."/>
            <person name="Emery V."/>
            <person name="Picard C."/>
        </authorList>
    </citation>
    <scope>NUCLEOTIDE SEQUENCE</scope>
    <source>
        <strain evidence="1">Stoneville</strain>
        <tissue evidence="1">Whole head</tissue>
    </source>
</reference>
<organism evidence="1 2">
    <name type="scientific">Tenebrio molitor</name>
    <name type="common">Yellow mealworm beetle</name>
    <dbReference type="NCBI Taxonomy" id="7067"/>
    <lineage>
        <taxon>Eukaryota</taxon>
        <taxon>Metazoa</taxon>
        <taxon>Ecdysozoa</taxon>
        <taxon>Arthropoda</taxon>
        <taxon>Hexapoda</taxon>
        <taxon>Insecta</taxon>
        <taxon>Pterygota</taxon>
        <taxon>Neoptera</taxon>
        <taxon>Endopterygota</taxon>
        <taxon>Coleoptera</taxon>
        <taxon>Polyphaga</taxon>
        <taxon>Cucujiformia</taxon>
        <taxon>Tenebrionidae</taxon>
        <taxon>Tenebrio</taxon>
    </lineage>
</organism>
<protein>
    <submittedName>
        <fullName evidence="1">Uncharacterized protein</fullName>
    </submittedName>
</protein>
<evidence type="ECO:0000313" key="1">
    <source>
        <dbReference type="EMBL" id="KAH0812760.1"/>
    </source>
</evidence>
<dbReference type="EMBL" id="JABDTM020025811">
    <property type="protein sequence ID" value="KAH0812760.1"/>
    <property type="molecule type" value="Genomic_DNA"/>
</dbReference>
<name>A0A8J6HDP3_TENMO</name>
<accession>A0A8J6HDP3</accession>
<reference evidence="1" key="2">
    <citation type="submission" date="2021-08" db="EMBL/GenBank/DDBJ databases">
        <authorList>
            <person name="Eriksson T."/>
        </authorList>
    </citation>
    <scope>NUCLEOTIDE SEQUENCE</scope>
    <source>
        <strain evidence="1">Stoneville</strain>
        <tissue evidence="1">Whole head</tissue>
    </source>
</reference>
<gene>
    <name evidence="1" type="ORF">GEV33_010029</name>
</gene>
<sequence>MYATPEGEVQTWEGPALSDGIDLSKASSTVVTVAREALTETFATDRWPPTQYRICLRLRTGAYYEMGRGRSAEVHYKLHCTRDDEKGTSEELPFNLSFISN</sequence>
<keyword evidence="2" id="KW-1185">Reference proteome</keyword>
<comment type="caution">
    <text evidence="1">The sequence shown here is derived from an EMBL/GenBank/DDBJ whole genome shotgun (WGS) entry which is preliminary data.</text>
</comment>
<dbReference type="Proteomes" id="UP000719412">
    <property type="component" value="Unassembled WGS sequence"/>
</dbReference>